<dbReference type="AlphaFoldDB" id="J5QXC5"/>
<dbReference type="EMBL" id="ALBS01000165">
    <property type="protein sequence ID" value="EJT49588.1"/>
    <property type="molecule type" value="Genomic_DNA"/>
</dbReference>
<feature type="compositionally biased region" description="Low complexity" evidence="1">
    <location>
        <begin position="348"/>
        <end position="359"/>
    </location>
</feature>
<feature type="region of interest" description="Disordered" evidence="1">
    <location>
        <begin position="473"/>
        <end position="514"/>
    </location>
</feature>
<sequence length="696" mass="74576">MLVPTHPALLANSGFEDRSGGYTYSPPRMTSRPLEPTGGEANGGRRPSIHMRRRRCSATPVLTGRAASIPSPHSPALRGSPLHTPRRASTPLPAIASRNLKSSTSLAFSSLYPQQPSQARQARVANGAQDLSARANPGSRGPSPGIQGGPGAHEGAVGSADPIQPHRVHPPFSTEYDDPSRGPIPGTNSLGGLPDVMADPRGPHKAALTNGTNGTRPPLQPRQGGIDPSSPYHLSQLTIPSPQLSTFPARSNPPTVSPCTPVTAIYRQNGLGSALNGRGANLSSHSHSALTTLRKDLHSGPTIDDRAGRDVEPNRALSSSTLPRLPALSISLNGINGNAGRPSHHSSSRLSSNNTSSLSVDTEASGLVAGAPRQYDTTRDHLLHPATPLTARPLPHSERTPTMSHGDQTPIATVGRGSHIPMMLDCPPVSPIEQLHKQAPLNWCNPRTSDLVLVVPTHTWDGKLKCVGSREGGETAFTSRDRKLPGSKGRNGKATAKMANGHHEPTPPPPPSFSDASVPSMGFAVHSDYLRLQSGLMNKVLSHTVDPSDQSLKGCCELPSLPGSPTDRAPNGSLRQVRQVLVPLPDPRSFPFLLHWLYWGDVRAFERALSSGHVNWNGVIANADFLEVDTRTKKVVAHWWRRWVQFSPEGRTHPDTYDSDEYADNEEDFESDESMAPLSEKEQQAADEMTKLLMSL</sequence>
<dbReference type="KEGG" id="tasa:A1Q1_01217"/>
<reference evidence="2 3" key="1">
    <citation type="journal article" date="2012" name="Eukaryot. Cell">
        <title>Draft genome sequence of CBS 2479, the standard type strain of Trichosporon asahii.</title>
        <authorList>
            <person name="Yang R.Y."/>
            <person name="Li H.T."/>
            <person name="Zhu H."/>
            <person name="Zhou G.P."/>
            <person name="Wang M."/>
            <person name="Wang L."/>
        </authorList>
    </citation>
    <scope>NUCLEOTIDE SEQUENCE [LARGE SCALE GENOMIC DNA]</scope>
    <source>
        <strain evidence="3">ATCC 90039 / CBS 2479 / JCM 2466 / KCTC 7840 / NCYC 2677 / UAMH 7654</strain>
    </source>
</reference>
<feature type="region of interest" description="Disordered" evidence="1">
    <location>
        <begin position="385"/>
        <end position="409"/>
    </location>
</feature>
<feature type="region of interest" description="Disordered" evidence="1">
    <location>
        <begin position="12"/>
        <end position="95"/>
    </location>
</feature>
<feature type="compositionally biased region" description="Polar residues" evidence="1">
    <location>
        <begin position="400"/>
        <end position="409"/>
    </location>
</feature>
<feature type="region of interest" description="Disordered" evidence="1">
    <location>
        <begin position="112"/>
        <end position="234"/>
    </location>
</feature>
<protein>
    <submittedName>
        <fullName evidence="2">Uncharacterized protein</fullName>
    </submittedName>
</protein>
<dbReference type="VEuPathDB" id="FungiDB:A1Q1_01217"/>
<dbReference type="GeneID" id="25984731"/>
<dbReference type="OrthoDB" id="3366352at2759"/>
<feature type="compositionally biased region" description="Basic residues" evidence="1">
    <location>
        <begin position="47"/>
        <end position="56"/>
    </location>
</feature>
<proteinExistence type="predicted"/>
<feature type="region of interest" description="Disordered" evidence="1">
    <location>
        <begin position="294"/>
        <end position="322"/>
    </location>
</feature>
<accession>J5QXC5</accession>
<evidence type="ECO:0000313" key="3">
    <source>
        <dbReference type="Proteomes" id="UP000002748"/>
    </source>
</evidence>
<comment type="caution">
    <text evidence="2">The sequence shown here is derived from an EMBL/GenBank/DDBJ whole genome shotgun (WGS) entry which is preliminary data.</text>
</comment>
<gene>
    <name evidence="2" type="ORF">A1Q1_01217</name>
</gene>
<feature type="compositionally biased region" description="Basic and acidic residues" evidence="1">
    <location>
        <begin position="294"/>
        <end position="313"/>
    </location>
</feature>
<organism evidence="2 3">
    <name type="scientific">Trichosporon asahii var. asahii (strain ATCC 90039 / CBS 2479 / JCM 2466 / KCTC 7840 / NBRC 103889/ NCYC 2677 / UAMH 7654)</name>
    <name type="common">Yeast</name>
    <dbReference type="NCBI Taxonomy" id="1186058"/>
    <lineage>
        <taxon>Eukaryota</taxon>
        <taxon>Fungi</taxon>
        <taxon>Dikarya</taxon>
        <taxon>Basidiomycota</taxon>
        <taxon>Agaricomycotina</taxon>
        <taxon>Tremellomycetes</taxon>
        <taxon>Trichosporonales</taxon>
        <taxon>Trichosporonaceae</taxon>
        <taxon>Trichosporon</taxon>
    </lineage>
</organism>
<dbReference type="Proteomes" id="UP000002748">
    <property type="component" value="Unassembled WGS sequence"/>
</dbReference>
<feature type="region of interest" description="Disordered" evidence="1">
    <location>
        <begin position="336"/>
        <end position="365"/>
    </location>
</feature>
<evidence type="ECO:0000313" key="2">
    <source>
        <dbReference type="EMBL" id="EJT49588.1"/>
    </source>
</evidence>
<feature type="region of interest" description="Disordered" evidence="1">
    <location>
        <begin position="652"/>
        <end position="683"/>
    </location>
</feature>
<name>J5QXC5_TRIAS</name>
<evidence type="ECO:0000256" key="1">
    <source>
        <dbReference type="SAM" id="MobiDB-lite"/>
    </source>
</evidence>
<dbReference type="RefSeq" id="XP_014179765.1">
    <property type="nucleotide sequence ID" value="XM_014324290.1"/>
</dbReference>
<dbReference type="HOGENOM" id="CLU_395971_0_0_1"/>
<feature type="compositionally biased region" description="Acidic residues" evidence="1">
    <location>
        <begin position="657"/>
        <end position="673"/>
    </location>
</feature>